<comment type="subcellular location">
    <subcellularLocation>
        <location evidence="1">Membrane</location>
        <topology evidence="1">Multi-pass membrane protein</topology>
    </subcellularLocation>
</comment>
<reference evidence="7 8" key="1">
    <citation type="submission" date="2024-03" db="EMBL/GenBank/DDBJ databases">
        <title>Human intestinal bacterial collection.</title>
        <authorList>
            <person name="Pauvert C."/>
            <person name="Hitch T.C.A."/>
            <person name="Clavel T."/>
        </authorList>
    </citation>
    <scope>NUCLEOTIDE SEQUENCE [LARGE SCALE GENOMIC DNA]</scope>
    <source>
        <strain evidence="7 8">CLA-JM-H10</strain>
    </source>
</reference>
<keyword evidence="4 6" id="KW-1133">Transmembrane helix</keyword>
<evidence type="ECO:0000313" key="8">
    <source>
        <dbReference type="Proteomes" id="UP001480973"/>
    </source>
</evidence>
<accession>A0ABV1GNN8</accession>
<dbReference type="Proteomes" id="UP001480973">
    <property type="component" value="Unassembled WGS sequence"/>
</dbReference>
<feature type="transmembrane region" description="Helical" evidence="6">
    <location>
        <begin position="346"/>
        <end position="371"/>
    </location>
</feature>
<protein>
    <submittedName>
        <fullName evidence="7">AI-2E family transporter</fullName>
    </submittedName>
</protein>
<evidence type="ECO:0000256" key="6">
    <source>
        <dbReference type="SAM" id="Phobius"/>
    </source>
</evidence>
<comment type="caution">
    <text evidence="7">The sequence shown here is derived from an EMBL/GenBank/DDBJ whole genome shotgun (WGS) entry which is preliminary data.</text>
</comment>
<dbReference type="Pfam" id="PF01594">
    <property type="entry name" value="AI-2E_transport"/>
    <property type="match status" value="1"/>
</dbReference>
<evidence type="ECO:0000256" key="2">
    <source>
        <dbReference type="ARBA" id="ARBA00009773"/>
    </source>
</evidence>
<feature type="transmembrane region" description="Helical" evidence="6">
    <location>
        <begin position="251"/>
        <end position="270"/>
    </location>
</feature>
<keyword evidence="5 6" id="KW-0472">Membrane</keyword>
<evidence type="ECO:0000256" key="4">
    <source>
        <dbReference type="ARBA" id="ARBA00022989"/>
    </source>
</evidence>
<evidence type="ECO:0000256" key="3">
    <source>
        <dbReference type="ARBA" id="ARBA00022692"/>
    </source>
</evidence>
<name>A0ABV1GNN8_9FIRM</name>
<comment type="similarity">
    <text evidence="2">Belongs to the autoinducer-2 exporter (AI-2E) (TC 2.A.86) family.</text>
</comment>
<dbReference type="InterPro" id="IPR002549">
    <property type="entry name" value="AI-2E-like"/>
</dbReference>
<evidence type="ECO:0000256" key="5">
    <source>
        <dbReference type="ARBA" id="ARBA00023136"/>
    </source>
</evidence>
<dbReference type="PANTHER" id="PTHR21716:SF68">
    <property type="entry name" value="TRANSPORT PROTEIN YTVI-RELATED"/>
    <property type="match status" value="1"/>
</dbReference>
<dbReference type="PANTHER" id="PTHR21716">
    <property type="entry name" value="TRANSMEMBRANE PROTEIN"/>
    <property type="match status" value="1"/>
</dbReference>
<proteinExistence type="inferred from homology"/>
<feature type="transmembrane region" description="Helical" evidence="6">
    <location>
        <begin position="41"/>
        <end position="58"/>
    </location>
</feature>
<gene>
    <name evidence="7" type="ORF">WMO38_08280</name>
</gene>
<keyword evidence="3 6" id="KW-0812">Transmembrane</keyword>
<feature type="transmembrane region" description="Helical" evidence="6">
    <location>
        <begin position="310"/>
        <end position="326"/>
    </location>
</feature>
<feature type="transmembrane region" description="Helical" evidence="6">
    <location>
        <begin position="94"/>
        <end position="120"/>
    </location>
</feature>
<dbReference type="EMBL" id="JBBMES010000007">
    <property type="protein sequence ID" value="MEQ2535112.1"/>
    <property type="molecule type" value="Genomic_DNA"/>
</dbReference>
<organism evidence="7 8">
    <name type="scientific">Lachnospira intestinalis</name>
    <dbReference type="NCBI Taxonomy" id="3133158"/>
    <lineage>
        <taxon>Bacteria</taxon>
        <taxon>Bacillati</taxon>
        <taxon>Bacillota</taxon>
        <taxon>Clostridia</taxon>
        <taxon>Lachnospirales</taxon>
        <taxon>Lachnospiraceae</taxon>
        <taxon>Lachnospira</taxon>
    </lineage>
</organism>
<keyword evidence="8" id="KW-1185">Reference proteome</keyword>
<evidence type="ECO:0000256" key="1">
    <source>
        <dbReference type="ARBA" id="ARBA00004141"/>
    </source>
</evidence>
<sequence length="391" mass="43621">MTIITYIKNVKRCELIIEGAGQMQETGKHYEKAYWTNRQKLQYISGIVIITVSVIAGFKYVFPFVAPFVIAYAVAVMIEKPVNRLARVFKGRKMIASAVIVILFSAVLCVGIGLSAYFGLAEIKSFIKNYEYNMVTFRQTAARICFNMDGWLGLSDGQCLDFICRCMEKFEKTVDNGGVSQIMTKVVTISVPAVIKTITVTGSVIICFISVVYLAVVIDNVRDWKKENVFRMEIKAVSDSLYRLIQVYFKIEALILVINSILCIIALLIIKNSYAVVLGILIGIVDMLPVFGTGTVLLPWALFELVNKNVTSAAVLVSAYVVTYFVREIMESKCLGDKTGIPPFVMLMVIFLGIMIYGIMGFILGPVSYCIMKALILHLKIEIERGTLKNT</sequence>
<feature type="transmembrane region" description="Helical" evidence="6">
    <location>
        <begin position="193"/>
        <end position="216"/>
    </location>
</feature>
<feature type="transmembrane region" description="Helical" evidence="6">
    <location>
        <begin position="276"/>
        <end position="303"/>
    </location>
</feature>
<evidence type="ECO:0000313" key="7">
    <source>
        <dbReference type="EMBL" id="MEQ2535112.1"/>
    </source>
</evidence>